<dbReference type="InterPro" id="IPR005829">
    <property type="entry name" value="Sugar_transporter_CS"/>
</dbReference>
<evidence type="ECO:0000259" key="6">
    <source>
        <dbReference type="PROSITE" id="PS50850"/>
    </source>
</evidence>
<feature type="transmembrane region" description="Helical" evidence="5">
    <location>
        <begin position="298"/>
        <end position="315"/>
    </location>
</feature>
<name>A0ABR7L2I5_9PSEU</name>
<evidence type="ECO:0000256" key="4">
    <source>
        <dbReference type="ARBA" id="ARBA00023136"/>
    </source>
</evidence>
<feature type="transmembrane region" description="Helical" evidence="5">
    <location>
        <begin position="114"/>
        <end position="135"/>
    </location>
</feature>
<feature type="transmembrane region" description="Helical" evidence="5">
    <location>
        <begin position="365"/>
        <end position="383"/>
    </location>
</feature>
<feature type="transmembrane region" description="Helical" evidence="5">
    <location>
        <begin position="61"/>
        <end position="80"/>
    </location>
</feature>
<evidence type="ECO:0000313" key="8">
    <source>
        <dbReference type="Proteomes" id="UP000734823"/>
    </source>
</evidence>
<organism evidence="7 8">
    <name type="scientific">Actinokineospora xionganensis</name>
    <dbReference type="NCBI Taxonomy" id="2684470"/>
    <lineage>
        <taxon>Bacteria</taxon>
        <taxon>Bacillati</taxon>
        <taxon>Actinomycetota</taxon>
        <taxon>Actinomycetes</taxon>
        <taxon>Pseudonocardiales</taxon>
        <taxon>Pseudonocardiaceae</taxon>
        <taxon>Actinokineospora</taxon>
    </lineage>
</organism>
<dbReference type="InterPro" id="IPR036259">
    <property type="entry name" value="MFS_trans_sf"/>
</dbReference>
<feature type="transmembrane region" description="Helical" evidence="5">
    <location>
        <begin position="389"/>
        <end position="405"/>
    </location>
</feature>
<proteinExistence type="predicted"/>
<comment type="caution">
    <text evidence="7">The sequence shown here is derived from an EMBL/GenBank/DDBJ whole genome shotgun (WGS) entry which is preliminary data.</text>
</comment>
<evidence type="ECO:0000256" key="5">
    <source>
        <dbReference type="SAM" id="Phobius"/>
    </source>
</evidence>
<sequence>MSTVRTEQAMSWYQELPPKGRKAFVGAFLGFGLDSYDFWVLPLGLAAIAASFGLSTGQTGLLSTATLVFSALGGVIAGVLADRIGRVRTLMITVVTYALFTALCGFAQDYETLLALRALQGLGFGGEWATGAILVAEYTAARHRGRVAAVIQSSWAVGWGAAVIAYTVVFNLVDPDLAWRILFITGALPAILVVYLRRGVEDAPVFTEHKAAARGSLRAIFRRDLLRTTVFASLLATGCQGGYYTLATWLPTYLSKQRGLTVIGTGGYLAFLITGAFLGYLTGGYLSDRLGRKHSFRIFAILSATLLMLYTQLPASAGGYVLFLGFPLGFCSSAIFSGFGAYLAELYPSRARGAGPGFTYNFGRAVGAFFPAAIGVLAGHYGIGGAMSFGALAYALVVISLFGLPETRDRELT</sequence>
<dbReference type="InterPro" id="IPR011701">
    <property type="entry name" value="MFS"/>
</dbReference>
<comment type="subcellular location">
    <subcellularLocation>
        <location evidence="1">Cell membrane</location>
        <topology evidence="1">Multi-pass membrane protein</topology>
    </subcellularLocation>
</comment>
<feature type="domain" description="Major facilitator superfamily (MFS) profile" evidence="6">
    <location>
        <begin position="23"/>
        <end position="408"/>
    </location>
</feature>
<dbReference type="PANTHER" id="PTHR23508">
    <property type="entry name" value="CARBOXYLIC ACID TRANSPORTER PROTEIN HOMOLOG"/>
    <property type="match status" value="1"/>
</dbReference>
<dbReference type="PROSITE" id="PS50850">
    <property type="entry name" value="MFS"/>
    <property type="match status" value="1"/>
</dbReference>
<dbReference type="SUPFAM" id="SSF103473">
    <property type="entry name" value="MFS general substrate transporter"/>
    <property type="match status" value="1"/>
</dbReference>
<feature type="transmembrane region" description="Helical" evidence="5">
    <location>
        <begin position="147"/>
        <end position="171"/>
    </location>
</feature>
<feature type="transmembrane region" description="Helical" evidence="5">
    <location>
        <begin position="225"/>
        <end position="246"/>
    </location>
</feature>
<reference evidence="7 8" key="1">
    <citation type="submission" date="2020-06" db="EMBL/GenBank/DDBJ databases">
        <title>Actinokineospora xiongansis sp. nov., isolated from soil of Baiyangdian.</title>
        <authorList>
            <person name="Zhang X."/>
        </authorList>
    </citation>
    <scope>NUCLEOTIDE SEQUENCE [LARGE SCALE GENOMIC DNA]</scope>
    <source>
        <strain evidence="7 8">HBU206404</strain>
    </source>
</reference>
<evidence type="ECO:0000256" key="1">
    <source>
        <dbReference type="ARBA" id="ARBA00004651"/>
    </source>
</evidence>
<evidence type="ECO:0000256" key="3">
    <source>
        <dbReference type="ARBA" id="ARBA00022989"/>
    </source>
</evidence>
<dbReference type="InterPro" id="IPR020846">
    <property type="entry name" value="MFS_dom"/>
</dbReference>
<protein>
    <submittedName>
        <fullName evidence="7">MFS transporter</fullName>
    </submittedName>
</protein>
<dbReference type="Pfam" id="PF07690">
    <property type="entry name" value="MFS_1"/>
    <property type="match status" value="1"/>
</dbReference>
<dbReference type="PANTHER" id="PTHR23508:SF10">
    <property type="entry name" value="CARBOXYLIC ACID TRANSPORTER PROTEIN HOMOLOG"/>
    <property type="match status" value="1"/>
</dbReference>
<feature type="transmembrane region" description="Helical" evidence="5">
    <location>
        <begin position="321"/>
        <end position="344"/>
    </location>
</feature>
<feature type="transmembrane region" description="Helical" evidence="5">
    <location>
        <begin position="87"/>
        <end position="108"/>
    </location>
</feature>
<feature type="transmembrane region" description="Helical" evidence="5">
    <location>
        <begin position="177"/>
        <end position="196"/>
    </location>
</feature>
<evidence type="ECO:0000313" key="7">
    <source>
        <dbReference type="EMBL" id="MBC6446890.1"/>
    </source>
</evidence>
<dbReference type="Proteomes" id="UP000734823">
    <property type="component" value="Unassembled WGS sequence"/>
</dbReference>
<keyword evidence="4 5" id="KW-0472">Membrane</keyword>
<keyword evidence="2 5" id="KW-0812">Transmembrane</keyword>
<keyword evidence="3 5" id="KW-1133">Transmembrane helix</keyword>
<dbReference type="PROSITE" id="PS00216">
    <property type="entry name" value="SUGAR_TRANSPORT_1"/>
    <property type="match status" value="1"/>
</dbReference>
<keyword evidence="8" id="KW-1185">Reference proteome</keyword>
<dbReference type="EMBL" id="JABVED010000003">
    <property type="protein sequence ID" value="MBC6446890.1"/>
    <property type="molecule type" value="Genomic_DNA"/>
</dbReference>
<dbReference type="Gene3D" id="1.20.1250.20">
    <property type="entry name" value="MFS general substrate transporter like domains"/>
    <property type="match status" value="2"/>
</dbReference>
<evidence type="ECO:0000256" key="2">
    <source>
        <dbReference type="ARBA" id="ARBA00022692"/>
    </source>
</evidence>
<dbReference type="CDD" id="cd17371">
    <property type="entry name" value="MFS_MucK"/>
    <property type="match status" value="1"/>
</dbReference>
<dbReference type="PROSITE" id="PS00217">
    <property type="entry name" value="SUGAR_TRANSPORT_2"/>
    <property type="match status" value="1"/>
</dbReference>
<gene>
    <name evidence="7" type="ORF">GPZ80_06830</name>
</gene>
<feature type="transmembrane region" description="Helical" evidence="5">
    <location>
        <begin position="266"/>
        <end position="286"/>
    </location>
</feature>
<accession>A0ABR7L2I5</accession>